<gene>
    <name evidence="5" type="ORF">NCTC11544_00182</name>
</gene>
<dbReference type="PANTHER" id="PTHR35191">
    <property type="entry name" value="PROPHAGE SIDE TAIL FIBER PROTEIN HOMOLOG STFQ-RELATED"/>
    <property type="match status" value="1"/>
</dbReference>
<dbReference type="EMBL" id="UGYN01000002">
    <property type="protein sequence ID" value="SUI43348.1"/>
    <property type="molecule type" value="Genomic_DNA"/>
</dbReference>
<evidence type="ECO:0000259" key="4">
    <source>
        <dbReference type="Pfam" id="PF12571"/>
    </source>
</evidence>
<evidence type="ECO:0000256" key="3">
    <source>
        <dbReference type="SAM" id="MobiDB-lite"/>
    </source>
</evidence>
<dbReference type="Pfam" id="PF03406">
    <property type="entry name" value="Phage_fiber_2"/>
    <property type="match status" value="1"/>
</dbReference>
<evidence type="ECO:0000256" key="1">
    <source>
        <dbReference type="ARBA" id="ARBA00004328"/>
    </source>
</evidence>
<dbReference type="AlphaFoldDB" id="A0A379YCA5"/>
<dbReference type="GO" id="GO:0046718">
    <property type="term" value="P:symbiont entry into host cell"/>
    <property type="evidence" value="ECO:0007669"/>
    <property type="project" value="InterPro"/>
</dbReference>
<feature type="region of interest" description="Disordered" evidence="3">
    <location>
        <begin position="340"/>
        <end position="368"/>
    </location>
</feature>
<dbReference type="PANTHER" id="PTHR35191:SF1">
    <property type="entry name" value="PROPHAGE SIDE TAIL FIBER PROTEIN HOMOLOG STFQ-RELATED"/>
    <property type="match status" value="1"/>
</dbReference>
<evidence type="ECO:0000313" key="5">
    <source>
        <dbReference type="EMBL" id="SUI43348.1"/>
    </source>
</evidence>
<dbReference type="Proteomes" id="UP000255529">
    <property type="component" value="Unassembled WGS sequence"/>
</dbReference>
<feature type="domain" description="Phage tail fibre protein N-terminal" evidence="4">
    <location>
        <begin position="4"/>
        <end position="150"/>
    </location>
</feature>
<sequence length="391" mass="42195">MDSRKFIVVTTHLGNSKLAAAAVSGTPVNITLMAVGDGNGQQLRPTPEQTELNNEQFRAPLNRLSISDQAANVIEAEMIMPPQIGGFWLREVALIDDEGAFIAVGNMPDSYKPLLAEGSGRFQIIRMQLQVSSTEDVNMLVDPSVVLATAETVKAAEDAAKDYADEQLSEHELSRQHPDATLNEKGFTQLSNATDSDSEKLAATPAAIKAAIQAAVAAAVSQAWELDNPIGSSRLFNQNLNPNERWPWSTWEYAGEHLTIRTAKADGSDVGTLGGSDTVTIARANLPAEKISVSGTAQDTDLGTKRTKLGGKHAHHGVPNRNSNYELGGNNRVFFDPYQEGDTDEAGEHDHEMELGPHGHPVSGKTDSLGQGQALNIVERHKLQMLWHRVA</sequence>
<organism evidence="5 6">
    <name type="scientific">Serratia quinivorans</name>
    <dbReference type="NCBI Taxonomy" id="137545"/>
    <lineage>
        <taxon>Bacteria</taxon>
        <taxon>Pseudomonadati</taxon>
        <taxon>Pseudomonadota</taxon>
        <taxon>Gammaproteobacteria</taxon>
        <taxon>Enterobacterales</taxon>
        <taxon>Yersiniaceae</taxon>
        <taxon>Serratia</taxon>
    </lineage>
</organism>
<feature type="compositionally biased region" description="Basic residues" evidence="3">
    <location>
        <begin position="305"/>
        <end position="318"/>
    </location>
</feature>
<comment type="subcellular location">
    <subcellularLocation>
        <location evidence="1">Virion</location>
    </subcellularLocation>
</comment>
<name>A0A379YCA5_9GAMM</name>
<dbReference type="Pfam" id="PF12571">
    <property type="entry name" value="Phage_tail_fib"/>
    <property type="match status" value="1"/>
</dbReference>
<evidence type="ECO:0000313" key="6">
    <source>
        <dbReference type="Proteomes" id="UP000255529"/>
    </source>
</evidence>
<accession>A0A379YCA5</accession>
<protein>
    <submittedName>
        <fullName evidence="5">Phage tail fibre repeat</fullName>
    </submittedName>
</protein>
<reference evidence="5 6" key="1">
    <citation type="submission" date="2018-06" db="EMBL/GenBank/DDBJ databases">
        <authorList>
            <consortium name="Pathogen Informatics"/>
            <person name="Doyle S."/>
        </authorList>
    </citation>
    <scope>NUCLEOTIDE SEQUENCE [LARGE SCALE GENOMIC DNA]</scope>
    <source>
        <strain evidence="5 6">NCTC11544</strain>
    </source>
</reference>
<dbReference type="InterPro" id="IPR022225">
    <property type="entry name" value="Phage_tail_fibre_N"/>
</dbReference>
<feature type="compositionally biased region" description="Basic and acidic residues" evidence="3">
    <location>
        <begin position="346"/>
        <end position="357"/>
    </location>
</feature>
<dbReference type="InterPro" id="IPR051934">
    <property type="entry name" value="Phage_Tail_Fiber_Structural"/>
</dbReference>
<dbReference type="GO" id="GO:0019062">
    <property type="term" value="P:virion attachment to host cell"/>
    <property type="evidence" value="ECO:0007669"/>
    <property type="project" value="InterPro"/>
</dbReference>
<proteinExistence type="predicted"/>
<evidence type="ECO:0000256" key="2">
    <source>
        <dbReference type="ARBA" id="ARBA00022581"/>
    </source>
</evidence>
<dbReference type="InterPro" id="IPR005068">
    <property type="entry name" value="Phage_lambda_Stf-r2"/>
</dbReference>
<feature type="region of interest" description="Disordered" evidence="3">
    <location>
        <begin position="295"/>
        <end position="328"/>
    </location>
</feature>
<keyword evidence="2" id="KW-0945">Host-virus interaction</keyword>